<name>A0A3B0Y3K9_9ZZZZ</name>
<organism evidence="2">
    <name type="scientific">hydrothermal vent metagenome</name>
    <dbReference type="NCBI Taxonomy" id="652676"/>
    <lineage>
        <taxon>unclassified sequences</taxon>
        <taxon>metagenomes</taxon>
        <taxon>ecological metagenomes</taxon>
    </lineage>
</organism>
<dbReference type="EMBL" id="UOFJ01000599">
    <property type="protein sequence ID" value="VAW71420.1"/>
    <property type="molecule type" value="Genomic_DNA"/>
</dbReference>
<protein>
    <recommendedName>
        <fullName evidence="1">DUF7919 domain-containing protein</fullName>
    </recommendedName>
</protein>
<sequence length="143" mass="16530">MGKSVMYYDDLTKFIYLKFLHPNDLPPDLLNIGWLDSEHVFPTDKIDPLVLPVIKKMVFNERSLHMTRGYYFCPFCTISHPIENHPVPASIELGGQEKSLGSGTIIIQGKTHAYAFPNLLYHYISDHKYKPPHVFIDDVLSYY</sequence>
<dbReference type="Pfam" id="PF25535">
    <property type="entry name" value="DUF7919"/>
    <property type="match status" value="1"/>
</dbReference>
<feature type="domain" description="DUF7919" evidence="1">
    <location>
        <begin position="6"/>
        <end position="140"/>
    </location>
</feature>
<dbReference type="AlphaFoldDB" id="A0A3B0Y3K9"/>
<accession>A0A3B0Y3K9</accession>
<gene>
    <name evidence="2" type="ORF">MNBD_GAMMA10-1635</name>
</gene>
<reference evidence="2" key="1">
    <citation type="submission" date="2018-06" db="EMBL/GenBank/DDBJ databases">
        <authorList>
            <person name="Zhirakovskaya E."/>
        </authorList>
    </citation>
    <scope>NUCLEOTIDE SEQUENCE</scope>
</reference>
<evidence type="ECO:0000259" key="1">
    <source>
        <dbReference type="Pfam" id="PF25535"/>
    </source>
</evidence>
<proteinExistence type="predicted"/>
<dbReference type="InterPro" id="IPR057679">
    <property type="entry name" value="DUF7919"/>
</dbReference>
<evidence type="ECO:0000313" key="2">
    <source>
        <dbReference type="EMBL" id="VAW71420.1"/>
    </source>
</evidence>